<keyword evidence="4" id="KW-0963">Cytoplasm</keyword>
<proteinExistence type="predicted"/>
<keyword evidence="5" id="KW-0677">Repeat</keyword>
<dbReference type="PROSITE" id="PS50097">
    <property type="entry name" value="BTB"/>
    <property type="match status" value="1"/>
</dbReference>
<name>A0A183SRF0_SCHSO</name>
<dbReference type="Pfam" id="PF00651">
    <property type="entry name" value="BTB"/>
    <property type="match status" value="1"/>
</dbReference>
<dbReference type="InterPro" id="IPR017096">
    <property type="entry name" value="BTB-kelch_protein"/>
</dbReference>
<dbReference type="SUPFAM" id="SSF117281">
    <property type="entry name" value="Kelch motif"/>
    <property type="match status" value="2"/>
</dbReference>
<dbReference type="WBParaSite" id="SSLN_0000701101-mRNA-1">
    <property type="protein sequence ID" value="SSLN_0000701101-mRNA-1"/>
    <property type="gene ID" value="SSLN_0000701101"/>
</dbReference>
<organism evidence="11">
    <name type="scientific">Schistocephalus solidus</name>
    <name type="common">Tapeworm</name>
    <dbReference type="NCBI Taxonomy" id="70667"/>
    <lineage>
        <taxon>Eukaryota</taxon>
        <taxon>Metazoa</taxon>
        <taxon>Spiralia</taxon>
        <taxon>Lophotrochozoa</taxon>
        <taxon>Platyhelminthes</taxon>
        <taxon>Cestoda</taxon>
        <taxon>Eucestoda</taxon>
        <taxon>Diphyllobothriidea</taxon>
        <taxon>Diphyllobothriidae</taxon>
        <taxon>Schistocephalus</taxon>
    </lineage>
</organism>
<feature type="compositionally biased region" description="Low complexity" evidence="7">
    <location>
        <begin position="11"/>
        <end position="23"/>
    </location>
</feature>
<keyword evidence="10" id="KW-1185">Reference proteome</keyword>
<evidence type="ECO:0000313" key="10">
    <source>
        <dbReference type="Proteomes" id="UP000275846"/>
    </source>
</evidence>
<keyword evidence="3" id="KW-0880">Kelch repeat</keyword>
<dbReference type="SMART" id="SM00612">
    <property type="entry name" value="Kelch"/>
    <property type="match status" value="6"/>
</dbReference>
<gene>
    <name evidence="9" type="ORF">SSLN_LOCUS6795</name>
</gene>
<dbReference type="InterPro" id="IPR000210">
    <property type="entry name" value="BTB/POZ_dom"/>
</dbReference>
<evidence type="ECO:0000256" key="7">
    <source>
        <dbReference type="SAM" id="MobiDB-lite"/>
    </source>
</evidence>
<dbReference type="InterPro" id="IPR011705">
    <property type="entry name" value="BACK"/>
</dbReference>
<dbReference type="FunFam" id="1.25.40.420:FF:000001">
    <property type="entry name" value="Kelch-like family member 12"/>
    <property type="match status" value="1"/>
</dbReference>
<dbReference type="SMART" id="SM00225">
    <property type="entry name" value="BTB"/>
    <property type="match status" value="1"/>
</dbReference>
<evidence type="ECO:0000256" key="5">
    <source>
        <dbReference type="ARBA" id="ARBA00022737"/>
    </source>
</evidence>
<protein>
    <submittedName>
        <fullName evidence="11">Kelch-like ECH-associated protein 1</fullName>
    </submittedName>
</protein>
<dbReference type="UniPathway" id="UPA00143"/>
<dbReference type="SMART" id="SM00875">
    <property type="entry name" value="BACK"/>
    <property type="match status" value="1"/>
</dbReference>
<comment type="subcellular location">
    <subcellularLocation>
        <location evidence="1">Cytoplasm</location>
    </subcellularLocation>
</comment>
<evidence type="ECO:0000313" key="9">
    <source>
        <dbReference type="EMBL" id="VDL93180.1"/>
    </source>
</evidence>
<evidence type="ECO:0000313" key="11">
    <source>
        <dbReference type="WBParaSite" id="SSLN_0000701101-mRNA-1"/>
    </source>
</evidence>
<evidence type="ECO:0000256" key="1">
    <source>
        <dbReference type="ARBA" id="ARBA00004496"/>
    </source>
</evidence>
<dbReference type="Pfam" id="PF07707">
    <property type="entry name" value="BACK"/>
    <property type="match status" value="1"/>
</dbReference>
<accession>A0A183SRF0</accession>
<reference evidence="11" key="1">
    <citation type="submission" date="2016-06" db="UniProtKB">
        <authorList>
            <consortium name="WormBaseParasite"/>
        </authorList>
    </citation>
    <scope>IDENTIFICATION</scope>
</reference>
<dbReference type="InterPro" id="IPR006652">
    <property type="entry name" value="Kelch_1"/>
</dbReference>
<feature type="domain" description="BTB" evidence="8">
    <location>
        <begin position="95"/>
        <end position="162"/>
    </location>
</feature>
<evidence type="ECO:0000256" key="4">
    <source>
        <dbReference type="ARBA" id="ARBA00022490"/>
    </source>
</evidence>
<dbReference type="InterPro" id="IPR015915">
    <property type="entry name" value="Kelch-typ_b-propeller"/>
</dbReference>
<dbReference type="PANTHER" id="PTHR24412:SF401">
    <property type="entry name" value="FI11917P"/>
    <property type="match status" value="1"/>
</dbReference>
<comment type="pathway">
    <text evidence="2">Protein modification; protein ubiquitination.</text>
</comment>
<dbReference type="GO" id="GO:0005737">
    <property type="term" value="C:cytoplasm"/>
    <property type="evidence" value="ECO:0007669"/>
    <property type="project" value="UniProtKB-SubCell"/>
</dbReference>
<dbReference type="Gene3D" id="3.30.710.10">
    <property type="entry name" value="Potassium Channel Kv1.1, Chain A"/>
    <property type="match status" value="1"/>
</dbReference>
<dbReference type="AlphaFoldDB" id="A0A183SRF0"/>
<dbReference type="InterPro" id="IPR011333">
    <property type="entry name" value="SKP1/BTB/POZ_sf"/>
</dbReference>
<evidence type="ECO:0000256" key="6">
    <source>
        <dbReference type="ARBA" id="ARBA00022786"/>
    </source>
</evidence>
<evidence type="ECO:0000256" key="3">
    <source>
        <dbReference type="ARBA" id="ARBA00022441"/>
    </source>
</evidence>
<dbReference type="Gene3D" id="2.120.10.80">
    <property type="entry name" value="Kelch-type beta propeller"/>
    <property type="match status" value="1"/>
</dbReference>
<dbReference type="GO" id="GO:0016567">
    <property type="term" value="P:protein ubiquitination"/>
    <property type="evidence" value="ECO:0007669"/>
    <property type="project" value="UniProtKB-UniPathway"/>
</dbReference>
<sequence length="660" mass="72988">MKNTVEDFPMADSASSTGTTASTVSTDSETQFCQPVVNAGGINFVCIGGNSSPSGCGTGDRNGSPSSLGVNYNVSEYASEAMSVMFSLFQSGKLTDVTLRVENVKIPCHRIVLTGASPYFRAMFTSGMKEEAVPEISLHYITPLALHRLVHFAYTGQIRVNELNVCEILSAATMLQMSPVVNVCSSFLESQLHVSNALGIQDFANSVGCLSLARKTQAFIDRNFSEIVKHDELVNLSATQFISLIQRDEIHVRTEAEVYNAVIRWVNHDKPSRLVNLLDTLALVRCYALPPAFIRSQIKNCSLLADVPESKQYMEKVLKDLLEHKNIPTKWRADAHAQMVYSAGGYLRYSLSTFEAYCHSTGAWHRLPDLPSPRSGLAACSVRGCVYLVGGRNNNEQGNVDAPHMDSYDPATNSWRTCAPMSVPRNRVAVGVIDDMIYAVGGSTSTTHHKTAEKYDVDLDLWTPIAPMHYPRVGLGVAVVNRLLYAVGGFDGDRRLASVERYNPETDVWVEVASLNRPRSGAGLGHHIYAVGGYDSYSQLRSVERYDSECNVWEYMAHMIHPRSALSASVLNGKIWVFGGYDGNEFLSSVEIYDPSRNIWVERTFMPFGKSGHARLQPAARQNRTRIYILSSEYPTSHDQKYSKRKQVSVLRITSGEDGN</sequence>
<dbReference type="FunFam" id="2.120.10.80:FF:000024">
    <property type="entry name" value="Kelch-like ECH-associated protein 1"/>
    <property type="match status" value="1"/>
</dbReference>
<dbReference type="OrthoDB" id="45365at2759"/>
<dbReference type="Pfam" id="PF01344">
    <property type="entry name" value="Kelch_1"/>
    <property type="match status" value="5"/>
</dbReference>
<evidence type="ECO:0000256" key="2">
    <source>
        <dbReference type="ARBA" id="ARBA00004906"/>
    </source>
</evidence>
<dbReference type="PANTHER" id="PTHR24412">
    <property type="entry name" value="KELCH PROTEIN"/>
    <property type="match status" value="1"/>
</dbReference>
<keyword evidence="6" id="KW-0833">Ubl conjugation pathway</keyword>
<dbReference type="SUPFAM" id="SSF54695">
    <property type="entry name" value="POZ domain"/>
    <property type="match status" value="1"/>
</dbReference>
<evidence type="ECO:0000259" key="8">
    <source>
        <dbReference type="PROSITE" id="PS50097"/>
    </source>
</evidence>
<dbReference type="Proteomes" id="UP000275846">
    <property type="component" value="Unassembled WGS sequence"/>
</dbReference>
<dbReference type="PIRSF" id="PIRSF037037">
    <property type="entry name" value="Kelch-like_protein_gigaxonin"/>
    <property type="match status" value="1"/>
</dbReference>
<dbReference type="EMBL" id="UYSU01033853">
    <property type="protein sequence ID" value="VDL93180.1"/>
    <property type="molecule type" value="Genomic_DNA"/>
</dbReference>
<dbReference type="STRING" id="70667.A0A183SRF0"/>
<feature type="region of interest" description="Disordered" evidence="7">
    <location>
        <begin position="1"/>
        <end position="23"/>
    </location>
</feature>
<reference evidence="9 10" key="2">
    <citation type="submission" date="2018-11" db="EMBL/GenBank/DDBJ databases">
        <authorList>
            <consortium name="Pathogen Informatics"/>
        </authorList>
    </citation>
    <scope>NUCLEOTIDE SEQUENCE [LARGE SCALE GENOMIC DNA]</scope>
    <source>
        <strain evidence="9 10">NST_G2</strain>
    </source>
</reference>
<dbReference type="Gene3D" id="1.25.40.420">
    <property type="match status" value="1"/>
</dbReference>